<proteinExistence type="predicted"/>
<name>A0A7R7HZY4_9ACTN</name>
<protein>
    <submittedName>
        <fullName evidence="4">ABC transporter substrate-binding protein</fullName>
    </submittedName>
</protein>
<evidence type="ECO:0000259" key="2">
    <source>
        <dbReference type="Pfam" id="PF02470"/>
    </source>
</evidence>
<gene>
    <name evidence="4" type="ORF">Athai_53970</name>
</gene>
<feature type="compositionally biased region" description="Polar residues" evidence="1">
    <location>
        <begin position="336"/>
        <end position="352"/>
    </location>
</feature>
<dbReference type="PANTHER" id="PTHR33371">
    <property type="entry name" value="INTERMEMBRANE PHOSPHOLIPID TRANSPORT SYSTEM BINDING PROTEIN MLAD-RELATED"/>
    <property type="match status" value="1"/>
</dbReference>
<dbReference type="AlphaFoldDB" id="A0A7R7HZY4"/>
<dbReference type="InterPro" id="IPR003399">
    <property type="entry name" value="Mce/MlaD"/>
</dbReference>
<feature type="region of interest" description="Disordered" evidence="1">
    <location>
        <begin position="336"/>
        <end position="419"/>
    </location>
</feature>
<feature type="domain" description="Mce/MlaD" evidence="2">
    <location>
        <begin position="38"/>
        <end position="113"/>
    </location>
</feature>
<keyword evidence="5" id="KW-1185">Reference proteome</keyword>
<evidence type="ECO:0000259" key="3">
    <source>
        <dbReference type="Pfam" id="PF11887"/>
    </source>
</evidence>
<dbReference type="EMBL" id="AP023355">
    <property type="protein sequence ID" value="BCJ37894.1"/>
    <property type="molecule type" value="Genomic_DNA"/>
</dbReference>
<dbReference type="PANTHER" id="PTHR33371:SF16">
    <property type="entry name" value="MCE-FAMILY PROTEIN MCE3F"/>
    <property type="match status" value="1"/>
</dbReference>
<dbReference type="InterPro" id="IPR052336">
    <property type="entry name" value="MlaD_Phospholipid_Transporter"/>
</dbReference>
<reference evidence="4 5" key="1">
    <citation type="submission" date="2020-08" db="EMBL/GenBank/DDBJ databases">
        <title>Whole genome shotgun sequence of Actinocatenispora thailandica NBRC 105041.</title>
        <authorList>
            <person name="Komaki H."/>
            <person name="Tamura T."/>
        </authorList>
    </citation>
    <scope>NUCLEOTIDE SEQUENCE [LARGE SCALE GENOMIC DNA]</scope>
    <source>
        <strain evidence="4 5">NBRC 105041</strain>
    </source>
</reference>
<evidence type="ECO:0000313" key="5">
    <source>
        <dbReference type="Proteomes" id="UP000611640"/>
    </source>
</evidence>
<dbReference type="GO" id="GO:0005576">
    <property type="term" value="C:extracellular region"/>
    <property type="evidence" value="ECO:0007669"/>
    <property type="project" value="TreeGrafter"/>
</dbReference>
<accession>A0A7R7HZY4</accession>
<organism evidence="4 5">
    <name type="scientific">Actinocatenispora thailandica</name>
    <dbReference type="NCBI Taxonomy" id="227318"/>
    <lineage>
        <taxon>Bacteria</taxon>
        <taxon>Bacillati</taxon>
        <taxon>Actinomycetota</taxon>
        <taxon>Actinomycetes</taxon>
        <taxon>Micromonosporales</taxon>
        <taxon>Micromonosporaceae</taxon>
        <taxon>Actinocatenispora</taxon>
    </lineage>
</organism>
<dbReference type="RefSeq" id="WP_203964025.1">
    <property type="nucleotide sequence ID" value="NZ_AP023355.1"/>
</dbReference>
<dbReference type="NCBIfam" id="TIGR00996">
    <property type="entry name" value="Mtu_fam_mce"/>
    <property type="match status" value="1"/>
</dbReference>
<feature type="domain" description="Mammalian cell entry C-terminal" evidence="3">
    <location>
        <begin position="120"/>
        <end position="271"/>
    </location>
</feature>
<dbReference type="Pfam" id="PF11887">
    <property type="entry name" value="Mce4_CUP1"/>
    <property type="match status" value="1"/>
</dbReference>
<sequence length="439" mass="45549">MTPRSVKIKVLAFVLVSVLGVCYVAVRYVGVGAALLGNTYELAADFSNAGGIFTNASVTYRGSPIGKVTSVDLTAKQVRVTMRIDRGVRIPRDLRAVVTDRSAVGEQYLDLRPNTASGPYLAPGDVIPASRTGIPLPTETLLANLDKLVSSVDTKDLQVVVNELGAAFQGSEGSLQQIIDSSDKILATANQDLPQTVKLLQDGQTVLTTQQASAAEIRRWAKGLADLTHTLRTSDADLRKVIANAPPAAKQVSGLLRDVDPNIGMLLGNLITVGGIATRRLPGIKQILVVYPLDIAGGFTVTPGDGTAHFGLVLDVDDPAPCQYIRTGVKVACTNSERASGSEVRGSQNTPRPTGPEITPVPEGAGSLPSTGSTSGSGDTGSVDGATAKPGADLAGYDPSTGLVLGPDGQPLQFGGTGGQYQLAGDQSWKQLLLTGLES</sequence>
<evidence type="ECO:0000313" key="4">
    <source>
        <dbReference type="EMBL" id="BCJ37894.1"/>
    </source>
</evidence>
<dbReference type="KEGG" id="atl:Athai_53970"/>
<feature type="compositionally biased region" description="Low complexity" evidence="1">
    <location>
        <begin position="364"/>
        <end position="387"/>
    </location>
</feature>
<dbReference type="InterPro" id="IPR024516">
    <property type="entry name" value="Mce_C"/>
</dbReference>
<dbReference type="InterPro" id="IPR005693">
    <property type="entry name" value="Mce"/>
</dbReference>
<dbReference type="Proteomes" id="UP000611640">
    <property type="component" value="Chromosome"/>
</dbReference>
<dbReference type="Pfam" id="PF02470">
    <property type="entry name" value="MlaD"/>
    <property type="match status" value="1"/>
</dbReference>
<evidence type="ECO:0000256" key="1">
    <source>
        <dbReference type="SAM" id="MobiDB-lite"/>
    </source>
</evidence>